<dbReference type="AlphaFoldDB" id="A0A1H3E0S2"/>
<dbReference type="STRING" id="1007099.SAMN05216287_3647"/>
<evidence type="ECO:0000256" key="1">
    <source>
        <dbReference type="SAM" id="MobiDB-lite"/>
    </source>
</evidence>
<evidence type="ECO:0000313" key="3">
    <source>
        <dbReference type="EMBL" id="SDX72271.1"/>
    </source>
</evidence>
<keyword evidence="2" id="KW-0732">Signal</keyword>
<protein>
    <submittedName>
        <fullName evidence="3">Uncharacterized protein</fullName>
    </submittedName>
</protein>
<evidence type="ECO:0000256" key="2">
    <source>
        <dbReference type="SAM" id="SignalP"/>
    </source>
</evidence>
<dbReference type="EMBL" id="FNNU01000005">
    <property type="protein sequence ID" value="SDX72271.1"/>
    <property type="molecule type" value="Genomic_DNA"/>
</dbReference>
<organism evidence="3 4">
    <name type="scientific">Pseudomonas kuykendallii</name>
    <dbReference type="NCBI Taxonomy" id="1007099"/>
    <lineage>
        <taxon>Bacteria</taxon>
        <taxon>Pseudomonadati</taxon>
        <taxon>Pseudomonadota</taxon>
        <taxon>Gammaproteobacteria</taxon>
        <taxon>Pseudomonadales</taxon>
        <taxon>Pseudomonadaceae</taxon>
        <taxon>Pseudomonas</taxon>
    </lineage>
</organism>
<sequence>MNKYAAIASLIAASAFATPAYSEFYRPTPKSTGQSDRKAAASKHP</sequence>
<proteinExistence type="predicted"/>
<dbReference type="Proteomes" id="UP000243778">
    <property type="component" value="Unassembled WGS sequence"/>
</dbReference>
<feature type="region of interest" description="Disordered" evidence="1">
    <location>
        <begin position="25"/>
        <end position="45"/>
    </location>
</feature>
<reference evidence="4" key="1">
    <citation type="submission" date="2016-10" db="EMBL/GenBank/DDBJ databases">
        <authorList>
            <person name="Varghese N."/>
            <person name="Submissions S."/>
        </authorList>
    </citation>
    <scope>NUCLEOTIDE SEQUENCE [LARGE SCALE GENOMIC DNA]</scope>
    <source>
        <strain evidence="4">NRRL B-59562</strain>
    </source>
</reference>
<evidence type="ECO:0000313" key="4">
    <source>
        <dbReference type="Proteomes" id="UP000243778"/>
    </source>
</evidence>
<feature type="signal peptide" evidence="2">
    <location>
        <begin position="1"/>
        <end position="17"/>
    </location>
</feature>
<gene>
    <name evidence="3" type="ORF">SAMN05216287_3647</name>
</gene>
<keyword evidence="4" id="KW-1185">Reference proteome</keyword>
<feature type="chain" id="PRO_5017223272" evidence="2">
    <location>
        <begin position="18"/>
        <end position="45"/>
    </location>
</feature>
<accession>A0A1H3E0S2</accession>
<name>A0A1H3E0S2_9PSED</name>